<feature type="compositionally biased region" description="Polar residues" evidence="1">
    <location>
        <begin position="165"/>
        <end position="178"/>
    </location>
</feature>
<dbReference type="PANTHER" id="PTHR34835">
    <property type="entry name" value="OS07G0283600 PROTEIN-RELATED"/>
    <property type="match status" value="1"/>
</dbReference>
<name>A0A9Q1GJ21_9CARY</name>
<sequence>MHAVWLKEWKIEQNASKLARMLKFILAKKDVGESFRRNFIIYLVNCLFSGPKNRYCNKSILKYVKDVSQITSLDWCQFVLGEADHQCQPKHKANNDNGAPSFSPALPLHKPDSEAQISETTLVTDADVIVEKEDQCEDVVLDQPNNVMKKDDSIPSYSLGWELSQPDSKSPVPHTTSVPDPDTATEKDDSNENDDDSAPLGFQLRNTS</sequence>
<dbReference type="PANTHER" id="PTHR34835:SF34">
    <property type="entry name" value="OS08G0555500 PROTEIN"/>
    <property type="match status" value="1"/>
</dbReference>
<dbReference type="AlphaFoldDB" id="A0A9Q1GJ21"/>
<dbReference type="OrthoDB" id="1001981at2759"/>
<protein>
    <submittedName>
        <fullName evidence="2">Uncharacterized protein</fullName>
    </submittedName>
</protein>
<keyword evidence="3" id="KW-1185">Reference proteome</keyword>
<feature type="region of interest" description="Disordered" evidence="1">
    <location>
        <begin position="88"/>
        <end position="110"/>
    </location>
</feature>
<evidence type="ECO:0000313" key="2">
    <source>
        <dbReference type="EMBL" id="KAJ8420076.1"/>
    </source>
</evidence>
<dbReference type="EMBL" id="JAKOGI010003904">
    <property type="protein sequence ID" value="KAJ8420076.1"/>
    <property type="molecule type" value="Genomic_DNA"/>
</dbReference>
<accession>A0A9Q1GJ21</accession>
<gene>
    <name evidence="2" type="ORF">Cgig2_023140</name>
</gene>
<comment type="caution">
    <text evidence="2">The sequence shown here is derived from an EMBL/GenBank/DDBJ whole genome shotgun (WGS) entry which is preliminary data.</text>
</comment>
<proteinExistence type="predicted"/>
<reference evidence="2" key="1">
    <citation type="submission" date="2022-04" db="EMBL/GenBank/DDBJ databases">
        <title>Carnegiea gigantea Genome sequencing and assembly v2.</title>
        <authorList>
            <person name="Copetti D."/>
            <person name="Sanderson M.J."/>
            <person name="Burquez A."/>
            <person name="Wojciechowski M.F."/>
        </authorList>
    </citation>
    <scope>NUCLEOTIDE SEQUENCE</scope>
    <source>
        <strain evidence="2">SGP5-SGP5p</strain>
        <tissue evidence="2">Aerial part</tissue>
    </source>
</reference>
<evidence type="ECO:0000313" key="3">
    <source>
        <dbReference type="Proteomes" id="UP001153076"/>
    </source>
</evidence>
<evidence type="ECO:0000256" key="1">
    <source>
        <dbReference type="SAM" id="MobiDB-lite"/>
    </source>
</evidence>
<dbReference type="Proteomes" id="UP001153076">
    <property type="component" value="Unassembled WGS sequence"/>
</dbReference>
<feature type="region of interest" description="Disordered" evidence="1">
    <location>
        <begin position="142"/>
        <end position="208"/>
    </location>
</feature>
<organism evidence="2 3">
    <name type="scientific">Carnegiea gigantea</name>
    <dbReference type="NCBI Taxonomy" id="171969"/>
    <lineage>
        <taxon>Eukaryota</taxon>
        <taxon>Viridiplantae</taxon>
        <taxon>Streptophyta</taxon>
        <taxon>Embryophyta</taxon>
        <taxon>Tracheophyta</taxon>
        <taxon>Spermatophyta</taxon>
        <taxon>Magnoliopsida</taxon>
        <taxon>eudicotyledons</taxon>
        <taxon>Gunneridae</taxon>
        <taxon>Pentapetalae</taxon>
        <taxon>Caryophyllales</taxon>
        <taxon>Cactineae</taxon>
        <taxon>Cactaceae</taxon>
        <taxon>Cactoideae</taxon>
        <taxon>Echinocereeae</taxon>
        <taxon>Carnegiea</taxon>
    </lineage>
</organism>